<protein>
    <recommendedName>
        <fullName evidence="12">Serine/threonine protein phosphatase 2A regulatory subunit</fullName>
    </recommendedName>
</protein>
<evidence type="ECO:0000256" key="6">
    <source>
        <dbReference type="ARBA" id="ARBA00022989"/>
    </source>
</evidence>
<reference evidence="10 11" key="1">
    <citation type="submission" date="2018-10" db="EMBL/GenBank/DDBJ databases">
        <title>A high-quality apple genome assembly.</title>
        <authorList>
            <person name="Hu J."/>
        </authorList>
    </citation>
    <scope>NUCLEOTIDE SEQUENCE [LARGE SCALE GENOMIC DNA]</scope>
    <source>
        <strain evidence="11">cv. HFTH1</strain>
        <tissue evidence="10">Young leaf</tissue>
    </source>
</reference>
<evidence type="ECO:0000256" key="5">
    <source>
        <dbReference type="ARBA" id="ARBA00022927"/>
    </source>
</evidence>
<dbReference type="InterPro" id="IPR011989">
    <property type="entry name" value="ARM-like"/>
</dbReference>
<dbReference type="Gene3D" id="1.25.10.10">
    <property type="entry name" value="Leucine-rich Repeat Variant"/>
    <property type="match status" value="1"/>
</dbReference>
<evidence type="ECO:0000256" key="2">
    <source>
        <dbReference type="ARBA" id="ARBA00008274"/>
    </source>
</evidence>
<dbReference type="STRING" id="3750.A0A498J144"/>
<feature type="transmembrane region" description="Helical" evidence="9">
    <location>
        <begin position="480"/>
        <end position="510"/>
    </location>
</feature>
<evidence type="ECO:0000256" key="9">
    <source>
        <dbReference type="SAM" id="Phobius"/>
    </source>
</evidence>
<dbReference type="GO" id="GO:0000159">
    <property type="term" value="C:protein phosphatase type 2A complex"/>
    <property type="evidence" value="ECO:0007669"/>
    <property type="project" value="InterPro"/>
</dbReference>
<evidence type="ECO:0000256" key="7">
    <source>
        <dbReference type="ARBA" id="ARBA00023010"/>
    </source>
</evidence>
<keyword evidence="7" id="KW-0811">Translocation</keyword>
<gene>
    <name evidence="10" type="ORF">DVH24_034582</name>
</gene>
<evidence type="ECO:0008006" key="12">
    <source>
        <dbReference type="Google" id="ProtNLM"/>
    </source>
</evidence>
<dbReference type="InterPro" id="IPR016024">
    <property type="entry name" value="ARM-type_fold"/>
</dbReference>
<keyword evidence="8 9" id="KW-0472">Membrane</keyword>
<dbReference type="GO" id="GO:0019888">
    <property type="term" value="F:protein phosphatase regulator activity"/>
    <property type="evidence" value="ECO:0007669"/>
    <property type="project" value="InterPro"/>
</dbReference>
<keyword evidence="5" id="KW-0653">Protein transport</keyword>
<evidence type="ECO:0000256" key="8">
    <source>
        <dbReference type="ARBA" id="ARBA00023136"/>
    </source>
</evidence>
<dbReference type="InterPro" id="IPR002554">
    <property type="entry name" value="PP2A_B56"/>
</dbReference>
<evidence type="ECO:0000313" key="10">
    <source>
        <dbReference type="EMBL" id="RXH87682.1"/>
    </source>
</evidence>
<dbReference type="GO" id="GO:0006605">
    <property type="term" value="P:protein targeting"/>
    <property type="evidence" value="ECO:0007669"/>
    <property type="project" value="InterPro"/>
</dbReference>
<evidence type="ECO:0000256" key="3">
    <source>
        <dbReference type="ARBA" id="ARBA00022448"/>
    </source>
</evidence>
<keyword evidence="4 9" id="KW-0812">Transmembrane</keyword>
<evidence type="ECO:0000256" key="4">
    <source>
        <dbReference type="ARBA" id="ARBA00022692"/>
    </source>
</evidence>
<dbReference type="PANTHER" id="PTHR10257:SF28">
    <property type="entry name" value="SERINE_THREONINE PROTEIN PHOSPHATASE 2A REGULATORY SUBUNIT"/>
    <property type="match status" value="1"/>
</dbReference>
<keyword evidence="11" id="KW-1185">Reference proteome</keyword>
<organism evidence="10 11">
    <name type="scientific">Malus domestica</name>
    <name type="common">Apple</name>
    <name type="synonym">Pyrus malus</name>
    <dbReference type="NCBI Taxonomy" id="3750"/>
    <lineage>
        <taxon>Eukaryota</taxon>
        <taxon>Viridiplantae</taxon>
        <taxon>Streptophyta</taxon>
        <taxon>Embryophyta</taxon>
        <taxon>Tracheophyta</taxon>
        <taxon>Spermatophyta</taxon>
        <taxon>Magnoliopsida</taxon>
        <taxon>eudicotyledons</taxon>
        <taxon>Gunneridae</taxon>
        <taxon>Pentapetalae</taxon>
        <taxon>rosids</taxon>
        <taxon>fabids</taxon>
        <taxon>Rosales</taxon>
        <taxon>Rosaceae</taxon>
        <taxon>Amygdaloideae</taxon>
        <taxon>Maleae</taxon>
        <taxon>Malus</taxon>
    </lineage>
</organism>
<dbReference type="AlphaFoldDB" id="A0A498J144"/>
<name>A0A498J144_MALDO</name>
<dbReference type="GO" id="GO:0006886">
    <property type="term" value="P:intracellular protein transport"/>
    <property type="evidence" value="ECO:0007669"/>
    <property type="project" value="InterPro"/>
</dbReference>
<comment type="similarity">
    <text evidence="2">Belongs to the SecE/SEC61-gamma family.</text>
</comment>
<comment type="subcellular location">
    <subcellularLocation>
        <location evidence="1">Membrane</location>
    </subcellularLocation>
</comment>
<dbReference type="PANTHER" id="PTHR10257">
    <property type="entry name" value="SERINE/THREONINE PROTEIN PHOSPHATASE 2A PP2A REGULATORY SUBUNIT B"/>
    <property type="match status" value="1"/>
</dbReference>
<evidence type="ECO:0000256" key="1">
    <source>
        <dbReference type="ARBA" id="ARBA00004370"/>
    </source>
</evidence>
<dbReference type="Pfam" id="PF01603">
    <property type="entry name" value="B56"/>
    <property type="match status" value="1"/>
</dbReference>
<keyword evidence="3" id="KW-0813">Transport</keyword>
<comment type="caution">
    <text evidence="10">The sequence shown here is derived from an EMBL/GenBank/DDBJ whole genome shotgun (WGS) entry which is preliminary data.</text>
</comment>
<dbReference type="GO" id="GO:0016020">
    <property type="term" value="C:membrane"/>
    <property type="evidence" value="ECO:0007669"/>
    <property type="project" value="UniProtKB-SubCell"/>
</dbReference>
<accession>A0A498J144</accession>
<evidence type="ECO:0000313" key="11">
    <source>
        <dbReference type="Proteomes" id="UP000290289"/>
    </source>
</evidence>
<dbReference type="Proteomes" id="UP000290289">
    <property type="component" value="Chromosome 10"/>
</dbReference>
<sequence>MSSLISMISLNLFRPLPPPSNPTIATDFPDDEDPISSFSPVWSHLQLVYDILIRIVINNDPKLLRGYIDHQFIVNLLALFQSEDPRERDSLKNVYHKIYSRFTFYRSFMRKSMNDVFLHYVEIWGSIINGFTVPLKEEHKLFLMRVLIPFHKAKGMQSYHRQLAYCVSQFVQKEPVLGGIVMRGILRYWPVTNCQKEVLLVGELEELVENIDPDQYRKLALPLCLRITRCLNSWNSQVAERALYVWNNEHFVKMISVAMEEVFPVVVEGMEKNLKWHWSKSVRQLTENVKVMLEEMDPVLYSKCLEEIELRESKANQAEIKRKEKWDRIEMAAAGAAKPQFLQPQHFLCSLLAFLGLVSYPLKKVYYKLSSLRCNGAKIDNCNDVLVTSRKDRALLSQIVRGGRGIQCLIARRVSTICAAFVEGDHHQLRIDDDSPHEPYFLSLVKEAVWGLSSLFVFLVEQPSQLKYIKWPSFRSTLKTATLTLVLVVLLIVALSSTDSALSYLLALILRRTL</sequence>
<dbReference type="Pfam" id="PF00584">
    <property type="entry name" value="SecE"/>
    <property type="match status" value="1"/>
</dbReference>
<dbReference type="SUPFAM" id="SSF48371">
    <property type="entry name" value="ARM repeat"/>
    <property type="match status" value="1"/>
</dbReference>
<dbReference type="EMBL" id="RDQH01000336">
    <property type="protein sequence ID" value="RXH87682.1"/>
    <property type="molecule type" value="Genomic_DNA"/>
</dbReference>
<dbReference type="InterPro" id="IPR001901">
    <property type="entry name" value="Translocase_SecE/Sec61-g"/>
</dbReference>
<keyword evidence="6 9" id="KW-1133">Transmembrane helix</keyword>
<proteinExistence type="inferred from homology"/>
<dbReference type="GO" id="GO:0007165">
    <property type="term" value="P:signal transduction"/>
    <property type="evidence" value="ECO:0007669"/>
    <property type="project" value="InterPro"/>
</dbReference>